<dbReference type="InterPro" id="IPR006050">
    <property type="entry name" value="DNA_photolyase_N"/>
</dbReference>
<dbReference type="InterPro" id="IPR014729">
    <property type="entry name" value="Rossmann-like_a/b/a_fold"/>
</dbReference>
<keyword evidence="10" id="KW-1185">Reference proteome</keyword>
<feature type="binding site" evidence="5">
    <location>
        <position position="220"/>
    </location>
    <ligand>
        <name>FAD</name>
        <dbReference type="ChEBI" id="CHEBI:57692"/>
    </ligand>
</feature>
<dbReference type="GO" id="GO:0006950">
    <property type="term" value="P:response to stress"/>
    <property type="evidence" value="ECO:0007669"/>
    <property type="project" value="UniProtKB-ARBA"/>
</dbReference>
<dbReference type="SUPFAM" id="SSF52425">
    <property type="entry name" value="Cryptochrome/photolyase, N-terminal domain"/>
    <property type="match status" value="1"/>
</dbReference>
<dbReference type="InterPro" id="IPR002081">
    <property type="entry name" value="Cryptochrome/DNA_photolyase_1"/>
</dbReference>
<evidence type="ECO:0000313" key="10">
    <source>
        <dbReference type="Proteomes" id="UP000237684"/>
    </source>
</evidence>
<dbReference type="Gene3D" id="1.10.579.10">
    <property type="entry name" value="DNA Cyclobutane Dipyrimidine Photolyase, subunit A, domain 3"/>
    <property type="match status" value="1"/>
</dbReference>
<feature type="site" description="Electron transfer via tryptophanyl radical" evidence="6">
    <location>
        <position position="374"/>
    </location>
</feature>
<dbReference type="Proteomes" id="UP000237684">
    <property type="component" value="Unassembled WGS sequence"/>
</dbReference>
<name>A0A2S8STN0_9BACT</name>
<dbReference type="GO" id="GO:0006139">
    <property type="term" value="P:nucleobase-containing compound metabolic process"/>
    <property type="evidence" value="ECO:0007669"/>
    <property type="project" value="UniProtKB-ARBA"/>
</dbReference>
<dbReference type="AlphaFoldDB" id="A0A2S8STN0"/>
<accession>A0A2S8STN0</accession>
<dbReference type="SUPFAM" id="SSF48173">
    <property type="entry name" value="Cryptochrome/photolyase FAD-binding domain"/>
    <property type="match status" value="1"/>
</dbReference>
<dbReference type="GO" id="GO:0071949">
    <property type="term" value="F:FAD binding"/>
    <property type="evidence" value="ECO:0007669"/>
    <property type="project" value="TreeGrafter"/>
</dbReference>
<evidence type="ECO:0000256" key="1">
    <source>
        <dbReference type="ARBA" id="ARBA00001932"/>
    </source>
</evidence>
<reference evidence="9 10" key="1">
    <citation type="journal article" date="2018" name="Syst. Appl. Microbiol.">
        <title>Abditibacterium utsteinense sp. nov., the first cultivated member of candidate phylum FBP, isolated from ice-free Antarctic soil samples.</title>
        <authorList>
            <person name="Tahon G."/>
            <person name="Tytgat B."/>
            <person name="Lebbe L."/>
            <person name="Carlier A."/>
            <person name="Willems A."/>
        </authorList>
    </citation>
    <scope>NUCLEOTIDE SEQUENCE [LARGE SCALE GENOMIC DNA]</scope>
    <source>
        <strain evidence="9 10">LMG 29911</strain>
    </source>
</reference>
<dbReference type="Gene3D" id="1.25.40.80">
    <property type="match status" value="1"/>
</dbReference>
<feature type="domain" description="Photolyase/cryptochrome alpha/beta" evidence="8">
    <location>
        <begin position="4"/>
        <end position="137"/>
    </location>
</feature>
<feature type="site" description="Electron transfer via tryptophanyl radical" evidence="6">
    <location>
        <position position="293"/>
    </location>
</feature>
<dbReference type="InterPro" id="IPR036155">
    <property type="entry name" value="Crypto/Photolyase_N_sf"/>
</dbReference>
<dbReference type="Pfam" id="PF00875">
    <property type="entry name" value="DNA_photolyase"/>
    <property type="match status" value="1"/>
</dbReference>
<evidence type="ECO:0000256" key="5">
    <source>
        <dbReference type="PIRSR" id="PIRSR602081-1"/>
    </source>
</evidence>
<keyword evidence="9" id="KW-0456">Lyase</keyword>
<dbReference type="PROSITE" id="PS00394">
    <property type="entry name" value="DNA_PHOTOLYASES_1_1"/>
    <property type="match status" value="1"/>
</dbReference>
<dbReference type="InterPro" id="IPR018394">
    <property type="entry name" value="DNA_photolyase_1_CS_C"/>
</dbReference>
<keyword evidence="3 5" id="KW-0274">FAD</keyword>
<dbReference type="PROSITE" id="PS00691">
    <property type="entry name" value="DNA_PHOTOLYASES_1_2"/>
    <property type="match status" value="1"/>
</dbReference>
<feature type="binding site" evidence="5">
    <location>
        <begin position="233"/>
        <end position="237"/>
    </location>
    <ligand>
        <name>FAD</name>
        <dbReference type="ChEBI" id="CHEBI:57692"/>
    </ligand>
</feature>
<protein>
    <submittedName>
        <fullName evidence="9">Deoxyribodipyrimidine photo-lyase</fullName>
    </submittedName>
</protein>
<evidence type="ECO:0000256" key="7">
    <source>
        <dbReference type="RuleBase" id="RU004182"/>
    </source>
</evidence>
<comment type="caution">
    <text evidence="9">The sequence shown here is derived from an EMBL/GenBank/DDBJ whole genome shotgun (WGS) entry which is preliminary data.</text>
</comment>
<dbReference type="InterPro" id="IPR005101">
    <property type="entry name" value="Cryptochr/Photolyase_FAD-bd"/>
</dbReference>
<proteinExistence type="inferred from homology"/>
<dbReference type="PANTHER" id="PTHR11455:SF9">
    <property type="entry name" value="CRYPTOCHROME CIRCADIAN CLOCK 5 ISOFORM X1"/>
    <property type="match status" value="1"/>
</dbReference>
<evidence type="ECO:0000256" key="3">
    <source>
        <dbReference type="ARBA" id="ARBA00022827"/>
    </source>
</evidence>
<dbReference type="GO" id="GO:0009416">
    <property type="term" value="P:response to light stimulus"/>
    <property type="evidence" value="ECO:0007669"/>
    <property type="project" value="TreeGrafter"/>
</dbReference>
<evidence type="ECO:0000256" key="2">
    <source>
        <dbReference type="ARBA" id="ARBA00022630"/>
    </source>
</evidence>
<evidence type="ECO:0000256" key="4">
    <source>
        <dbReference type="ARBA" id="ARBA00022991"/>
    </source>
</evidence>
<feature type="site" description="Electron transfer via tryptophanyl radical" evidence="6">
    <location>
        <position position="351"/>
    </location>
</feature>
<dbReference type="PRINTS" id="PR00147">
    <property type="entry name" value="DNAPHOTLYASE"/>
</dbReference>
<comment type="cofactor">
    <cofactor evidence="1">
        <name>(6R)-5,10-methylene-5,6,7,8-tetrahydrofolate</name>
        <dbReference type="ChEBI" id="CHEBI:15636"/>
    </cofactor>
</comment>
<dbReference type="InterPro" id="IPR036134">
    <property type="entry name" value="Crypto/Photolyase_FAD-like_sf"/>
</dbReference>
<comment type="cofactor">
    <cofactor evidence="5">
        <name>FAD</name>
        <dbReference type="ChEBI" id="CHEBI:57692"/>
    </cofactor>
    <text evidence="5">Binds 1 FAD per subunit.</text>
</comment>
<comment type="similarity">
    <text evidence="7">Belongs to the DNA photolyase family.</text>
</comment>
<organism evidence="9 10">
    <name type="scientific">Abditibacterium utsteinense</name>
    <dbReference type="NCBI Taxonomy" id="1960156"/>
    <lineage>
        <taxon>Bacteria</taxon>
        <taxon>Pseudomonadati</taxon>
        <taxon>Abditibacteriota</taxon>
        <taxon>Abditibacteriia</taxon>
        <taxon>Abditibacteriales</taxon>
        <taxon>Abditibacteriaceae</taxon>
        <taxon>Abditibacterium</taxon>
    </lineage>
</organism>
<evidence type="ECO:0000256" key="6">
    <source>
        <dbReference type="PIRSR" id="PIRSR602081-2"/>
    </source>
</evidence>
<dbReference type="GO" id="GO:0003904">
    <property type="term" value="F:deoxyribodipyrimidine photo-lyase activity"/>
    <property type="evidence" value="ECO:0007669"/>
    <property type="project" value="TreeGrafter"/>
</dbReference>
<dbReference type="PANTHER" id="PTHR11455">
    <property type="entry name" value="CRYPTOCHROME"/>
    <property type="match status" value="1"/>
</dbReference>
<sequence>MSQPLHIVWHRAELRVHDHPALHHALELAGQDDGIVVPLVIIDPKIFERSDLTPRRQAHFLENVRALREKYRALGADLIVREGEPSQVLEELMEEFHFKSVHLVRTYTPYAKERDQKCSAVLEKTGAKVHSHGGQYTHEPGEVLTNDGGRYGVFGAYRKKWASLEKPEIFEAPQKMKAIPQKIKVGEIKRVESDVPPFEPGEDAALGRLEWFLKNGESTYEKTRDEPGREESTSKLSVYFNLGVLSPRLAFHRAHTEKWQAELTWWDFYADILDRNPESAKNEVKPDWQGFPWRDGKDAESKRDLDAWQRGETGYPLVDAGMRELLSTGFMHNRVRMVVASFLTKHLLIDWRVGEEIFRGLLLCGDRNQNVGNWQWVAGCGVDPSPYFRVFNPTSQGQKFDADGDYVRRWIPELANVDKKFIYQPWTMKSPPANYPAPIIDLKVGRDRFLETAKVFLKNGE</sequence>
<keyword evidence="2 5" id="KW-0285">Flavoprotein</keyword>
<dbReference type="RefSeq" id="WP_170065489.1">
    <property type="nucleotide sequence ID" value="NZ_NIGF01000007.1"/>
</dbReference>
<feature type="binding site" evidence="5">
    <location>
        <begin position="262"/>
        <end position="269"/>
    </location>
    <ligand>
        <name>FAD</name>
        <dbReference type="ChEBI" id="CHEBI:57692"/>
    </ligand>
</feature>
<keyword evidence="4 7" id="KW-0157">Chromophore</keyword>
<gene>
    <name evidence="9" type="ORF">B1R32_107176</name>
</gene>
<evidence type="ECO:0000313" key="9">
    <source>
        <dbReference type="EMBL" id="PQV64150.1"/>
    </source>
</evidence>
<dbReference type="Pfam" id="PF03441">
    <property type="entry name" value="FAD_binding_7"/>
    <property type="match status" value="1"/>
</dbReference>
<dbReference type="GO" id="GO:0003677">
    <property type="term" value="F:DNA binding"/>
    <property type="evidence" value="ECO:0007669"/>
    <property type="project" value="TreeGrafter"/>
</dbReference>
<feature type="binding site" evidence="5">
    <location>
        <position position="259"/>
    </location>
    <ligand>
        <name>FAD</name>
        <dbReference type="ChEBI" id="CHEBI:57692"/>
    </ligand>
</feature>
<evidence type="ECO:0000259" key="8">
    <source>
        <dbReference type="PROSITE" id="PS51645"/>
    </source>
</evidence>
<dbReference type="EMBL" id="NIGF01000007">
    <property type="protein sequence ID" value="PQV64150.1"/>
    <property type="molecule type" value="Genomic_DNA"/>
</dbReference>
<dbReference type="Gene3D" id="3.40.50.620">
    <property type="entry name" value="HUPs"/>
    <property type="match status" value="1"/>
</dbReference>
<dbReference type="InParanoid" id="A0A2S8STN0"/>
<dbReference type="PROSITE" id="PS51645">
    <property type="entry name" value="PHR_CRY_ALPHA_BETA"/>
    <property type="match status" value="1"/>
</dbReference>